<sequence length="192" mass="21267">MDVMILPVFLIVFIAATASPAVLSAECPQRFPKEMRPLSSCCTVEMNPNSSYNYTEGDPIINKCFGDFNSSATRPTGPPSGYDCELECLMIEFGYMGKDKTINKDKIVKSIEDEYSADFQEAGHKAIEICMGRKYHTSCPSGIDGMIECFAVQMMLNCPAKHWSGGEDCKETKQLIDKCGEVLSIFADYDTD</sequence>
<reference evidence="5" key="2">
    <citation type="journal article" date="2016" name="Comp. Biochem. Physiol. Part D Genomics Proteomics">
        <title>Odorant-binding and chemosensory proteins identified in the antennal transcriptome of Adelphocoris suturalis Jakovlev.</title>
        <authorList>
            <person name="Cui H.H."/>
            <person name="Gu S.H."/>
            <person name="Zhu X.Q."/>
            <person name="Wei Y."/>
            <person name="Liu H.W."/>
            <person name="Khalid H.D."/>
            <person name="Guo Y.Y."/>
            <person name="Zhang Y.J."/>
        </authorList>
    </citation>
    <scope>NUCLEOTIDE SEQUENCE</scope>
</reference>
<evidence type="ECO:0000256" key="1">
    <source>
        <dbReference type="ARBA" id="ARBA00004613"/>
    </source>
</evidence>
<evidence type="ECO:0000256" key="4">
    <source>
        <dbReference type="SAM" id="SignalP"/>
    </source>
</evidence>
<accession>A0A166IGS7</accession>
<feature type="signal peptide" evidence="4">
    <location>
        <begin position="1"/>
        <end position="24"/>
    </location>
</feature>
<name>A0A166IGS7_9HEMI</name>
<proteinExistence type="evidence at transcript level"/>
<evidence type="ECO:0000256" key="3">
    <source>
        <dbReference type="ARBA" id="ARBA00022525"/>
    </source>
</evidence>
<comment type="similarity">
    <text evidence="2">Belongs to the PBP/GOBP family.</text>
</comment>
<evidence type="ECO:0000313" key="5">
    <source>
        <dbReference type="EMBL" id="ANA10242.1"/>
    </source>
</evidence>
<feature type="chain" id="PRO_5007875268" evidence="4">
    <location>
        <begin position="25"/>
        <end position="192"/>
    </location>
</feature>
<keyword evidence="4" id="KW-0732">Signal</keyword>
<gene>
    <name evidence="5" type="primary">OBP32</name>
</gene>
<evidence type="ECO:0000256" key="2">
    <source>
        <dbReference type="ARBA" id="ARBA00008098"/>
    </source>
</evidence>
<dbReference type="GO" id="GO:0005549">
    <property type="term" value="F:odorant binding"/>
    <property type="evidence" value="ECO:0007669"/>
    <property type="project" value="InterPro"/>
</dbReference>
<reference evidence="5" key="1">
    <citation type="submission" date="2015-07" db="EMBL/GenBank/DDBJ databases">
        <authorList>
            <person name="Cajimat M.N.B."/>
            <person name="Milazzo M.L."/>
            <person name="Fulhorst C.F."/>
        </authorList>
    </citation>
    <scope>NUCLEOTIDE SEQUENCE</scope>
</reference>
<dbReference type="SUPFAM" id="SSF47565">
    <property type="entry name" value="Insect pheromone/odorant-binding proteins"/>
    <property type="match status" value="1"/>
</dbReference>
<dbReference type="InterPro" id="IPR036728">
    <property type="entry name" value="PBP_GOBP_sf"/>
</dbReference>
<dbReference type="AlphaFoldDB" id="A0A166IGS7"/>
<dbReference type="InterPro" id="IPR052295">
    <property type="entry name" value="Odorant-binding_protein"/>
</dbReference>
<comment type="subcellular location">
    <subcellularLocation>
        <location evidence="1">Secreted</location>
    </subcellularLocation>
</comment>
<organism evidence="5">
    <name type="scientific">Adelphocoris suturalis</name>
    <dbReference type="NCBI Taxonomy" id="323751"/>
    <lineage>
        <taxon>Eukaryota</taxon>
        <taxon>Metazoa</taxon>
        <taxon>Ecdysozoa</taxon>
        <taxon>Arthropoda</taxon>
        <taxon>Hexapoda</taxon>
        <taxon>Insecta</taxon>
        <taxon>Pterygota</taxon>
        <taxon>Neoptera</taxon>
        <taxon>Paraneoptera</taxon>
        <taxon>Hemiptera</taxon>
        <taxon>Heteroptera</taxon>
        <taxon>Panheteroptera</taxon>
        <taxon>Cimicomorpha</taxon>
        <taxon>Miridae</taxon>
        <taxon>Mirini</taxon>
        <taxon>Adelphocoris</taxon>
    </lineage>
</organism>
<dbReference type="EMBL" id="KT347581">
    <property type="protein sequence ID" value="ANA10242.1"/>
    <property type="molecule type" value="mRNA"/>
</dbReference>
<dbReference type="GO" id="GO:0005576">
    <property type="term" value="C:extracellular region"/>
    <property type="evidence" value="ECO:0007669"/>
    <property type="project" value="UniProtKB-SubCell"/>
</dbReference>
<dbReference type="PANTHER" id="PTHR21066">
    <property type="entry name" value="ODORANT-BINDING PROTEIN 59A-RELATED"/>
    <property type="match status" value="1"/>
</dbReference>
<dbReference type="PANTHER" id="PTHR21066:SF9">
    <property type="entry name" value="ODORANT-BINDING PROTEIN 59A"/>
    <property type="match status" value="1"/>
</dbReference>
<dbReference type="InterPro" id="IPR006170">
    <property type="entry name" value="PBP/GOBP"/>
</dbReference>
<protein>
    <submittedName>
        <fullName evidence="5">Odorant-binding protein 32</fullName>
    </submittedName>
</protein>
<keyword evidence="3" id="KW-0964">Secreted</keyword>
<dbReference type="Pfam" id="PF01395">
    <property type="entry name" value="PBP_GOBP"/>
    <property type="match status" value="1"/>
</dbReference>
<dbReference type="Gene3D" id="1.10.238.270">
    <property type="match status" value="1"/>
</dbReference>